<feature type="transmembrane region" description="Helical" evidence="9">
    <location>
        <begin position="1292"/>
        <end position="1311"/>
    </location>
</feature>
<sequence length="2002" mass="239053">MLWKNFVRNDVVEKQRATRRNYDPLWVLVFIVYYTFCIVHFLLLYLCECIFQGYENKVFLVLESNQFGRCGRTLLWISDHILDRALLSLPSPSSGYGRRKREEGSSNNWFYFGTAPNVPIDLLPAPVYSIGETQYNNCPSSIIFLVELLEEKRLFGLGIYCPKFNAKFQNSMAIREKSHFSITQPFFFSKFNVSQISQHLYVSMQQQDVICNKKFCWLVNWLGNCSKFFQEMAGIGISLDTAEIQKVHSIEEVLCKKMEIFYGSDLEYSLFSFLCLRFKQNTVPRANLKNDKETNSRRRRFFFFLFGGKRGGSEQNRGNGKNGSEYQGKSGEFQNSSKNKKKKTLFSLKKIFQLFFSIQISGIDPFDTKKMITLKKLSEMKCHNIFLTYAKAMEKKEFVLHFPLVYPFFWKREKEVKYPQPQKSRVFIVFVVRIQSKRKMIMNCHLVLLMNGTLLRILLYGFLTTKKKGGFLIELNLERKNLVFGIDSKQELDCVMIIGEKNTYQKGMILSGADRVEKQSAKIQSSKKFRQKILYKNFKEIEFIKSSFRTPIMNNENLKWKEKDLMIEKFRINRINGFFDTVIKKFLPPVVFIFRICDKNSESIESTDFLTVIKKAISRSLIIFPYLSYTHACYFWGKLILNNLKNSRRFFFPHPAGTSFMKKLSFLKTHFFAMCRNRVEYFEYYSYIVNERRRTLYPHRSLSRFDFTSCTSSGFSLFFFLGKKFWKQKKDPPNYENLERQKLEREKEKIYENFFLKKLLLFLTHANSQNILTSQNRLNEISKIIPQWEYQLITDEDDMQTEEDNFEIRRREAKRVIIFTDIKETKGDEDDSEDLTMIRYLEQPDFDRDLINGSVRAQRRKVVIWKVFQGNAHSPLFVYRIKNPVLVSLKSNILDMFKSIKSIFRTIVESTNEQTKIEESGIEKEKKNIRDEGRQMKIAARWETHTYGQTTNNKILFVATSFFFEKIYSISFVDNCKKSWTYIPTSTSGMVGGFSGIKKRDAYYMYLKWHFIIRRPRISRKLVDRRSSDQNNISFPFETLAKSPILCNRNSKGGCFFFNSFWTGSERTFRFAPKRTFLLETRFKRTGKKGGKNEKELFQRKKKILAKVSKENPTQLREVEIYESNEIQEEKDSIISNQIINQSFSQTRSPGLPNSSLTGKKIKDLTEQIGTIRNQIEKNINKKRKNNMGPNKSSSNAKSLEKWKILIKRRTIRLISKFPLYLKFFIELIYRHIFLYIERIYRHLFLSSIELKLARVLMRKAEKNGKYEKKEELFDKFLNFPFIRNFSLNKYIGIYFYISNEYIGICFYLALNGNEQGYVNIVHILILVLGEQKKLLINPKTKLRKNQFPLKSPLITLGILKAIYIFFLTYRACHKHMYFTNYHKSKLVICINKDLFFNIKESLCFLSPKKRILWKNKEKFIPNENEMIRNLRIMSKMNGKTGKEGIIHTIYRRPDGLDKCPKNGEILPVSLVKIKRKNKENAIHMKLKQTEKVIQKKNRKYTNWRKRIKKKIFKNIIDMIFKQINFLTPKNSRKKFMDLRFKEIRTENFLVTRTRIDFMIFRKPPQFIWKILYRRQKTDISSITTGANKNQNMQRKTHNYLKISISNAYLNISYFRLPDNLLKFHNVFVDWMGMNEKMLNYSISNLEGWFFPEFVLFHQAYKMKPWFRPNKLLLLNLNRNLNRNEKKKSKLKKKTRKSRRNHKRKRFWIYSVTTKIKRRKSGKIRHEKEKKSTRFLPRTLFTFSMQMAERYFGRKIEEESRDILSPAETDRSKKDYSIFNSNKRNGFGYNDDSSESNLCRIAQEGNIDSRTHSSVWKKRWTIFNVSNHKYFIDRKEKVPNKKKIPKRKISLKESFLFPYSWKYFIVETSEKIENSNFIQFKVSKGGKEKSSILEPKEQQPNFAREERSKYRRKSFNEIKALSLAKLSIRRFILYESVLVKYKQWQSFRYVKDTSISTIENSWIITLYPYIIYFYDIWVYENMKKYRVSKRNMWTTHFSLPFH</sequence>
<evidence type="ECO:0000256" key="8">
    <source>
        <dbReference type="ARBA" id="ARBA00029978"/>
    </source>
</evidence>
<keyword evidence="9" id="KW-0813">Transport</keyword>
<dbReference type="GO" id="GO:0009706">
    <property type="term" value="C:chloroplast inner membrane"/>
    <property type="evidence" value="ECO:0007669"/>
    <property type="project" value="UniProtKB-SubCell"/>
</dbReference>
<dbReference type="InterPro" id="IPR008896">
    <property type="entry name" value="TIC214"/>
</dbReference>
<keyword evidence="6 9" id="KW-0653">Protein transport</keyword>
<keyword evidence="9" id="KW-1001">Plastid inner membrane</keyword>
<keyword evidence="5 9" id="KW-0812">Transmembrane</keyword>
<reference evidence="11" key="1">
    <citation type="submission" date="2018-04" db="EMBL/GenBank/DDBJ databases">
        <title>Plantago ovata cp genome.</title>
        <authorList>
            <person name="Asaf S."/>
            <person name="Khan A."/>
            <person name="Al-Harrasi A."/>
        </authorList>
    </citation>
    <scope>NUCLEOTIDE SEQUENCE</scope>
</reference>
<keyword evidence="9 11" id="KW-0934">Plastid</keyword>
<organism evidence="11">
    <name type="scientific">Plantago ovata</name>
    <name type="common">Blond psyllium</name>
    <name type="synonym">Ispaghul</name>
    <dbReference type="NCBI Taxonomy" id="185002"/>
    <lineage>
        <taxon>Eukaryota</taxon>
        <taxon>Viridiplantae</taxon>
        <taxon>Streptophyta</taxon>
        <taxon>Embryophyta</taxon>
        <taxon>Tracheophyta</taxon>
        <taxon>Spermatophyta</taxon>
        <taxon>Magnoliopsida</taxon>
        <taxon>eudicotyledons</taxon>
        <taxon>Gunneridae</taxon>
        <taxon>Pentapetalae</taxon>
        <taxon>asterids</taxon>
        <taxon>lamiids</taxon>
        <taxon>Lamiales</taxon>
        <taxon>Plantaginaceae</taxon>
        <taxon>Plantagineae</taxon>
        <taxon>Plantago</taxon>
    </lineage>
</organism>
<protein>
    <recommendedName>
        <fullName evidence="4 9">Protein TIC 214</fullName>
    </recommendedName>
    <alternativeName>
        <fullName evidence="8 9">Translocon at the inner envelope membrane of chloroplasts 214</fullName>
    </alternativeName>
</protein>
<keyword evidence="7 9" id="KW-1133">Transmembrane helix</keyword>
<comment type="function">
    <text evidence="9">Involved in protein precursor import into chloroplasts. May be part of an intermediate translocation complex acting as a protein-conducting channel at the inner envelope.</text>
</comment>
<dbReference type="Pfam" id="PF05758">
    <property type="entry name" value="Ycf1"/>
    <property type="match status" value="1"/>
</dbReference>
<evidence type="ECO:0000256" key="10">
    <source>
        <dbReference type="SAM" id="MobiDB-lite"/>
    </source>
</evidence>
<evidence type="ECO:0000256" key="3">
    <source>
        <dbReference type="ARBA" id="ARBA00011510"/>
    </source>
</evidence>
<evidence type="ECO:0000256" key="5">
    <source>
        <dbReference type="ARBA" id="ARBA00022692"/>
    </source>
</evidence>
<evidence type="ECO:0000256" key="9">
    <source>
        <dbReference type="RuleBase" id="RU364085"/>
    </source>
</evidence>
<name>A0A4P8JN90_PLAOV</name>
<feature type="region of interest" description="Disordered" evidence="10">
    <location>
        <begin position="312"/>
        <end position="337"/>
    </location>
</feature>
<feature type="transmembrane region" description="Helical" evidence="9">
    <location>
        <begin position="1348"/>
        <end position="1370"/>
    </location>
</feature>
<evidence type="ECO:0000256" key="7">
    <source>
        <dbReference type="ARBA" id="ARBA00022989"/>
    </source>
</evidence>
<geneLocation type="chloroplast" evidence="11"/>
<evidence type="ECO:0000313" key="11">
    <source>
        <dbReference type="EMBL" id="QCP70979.1"/>
    </source>
</evidence>
<gene>
    <name evidence="11" type="primary">ycf1</name>
    <name evidence="9" type="synonym">TIC214</name>
</gene>
<feature type="transmembrane region" description="Helical" evidence="9">
    <location>
        <begin position="25"/>
        <end position="47"/>
    </location>
</feature>
<evidence type="ECO:0000256" key="4">
    <source>
        <dbReference type="ARBA" id="ARBA00016640"/>
    </source>
</evidence>
<accession>A0A4P8JN90</accession>
<evidence type="ECO:0000256" key="6">
    <source>
        <dbReference type="ARBA" id="ARBA00022927"/>
    </source>
</evidence>
<evidence type="ECO:0000256" key="1">
    <source>
        <dbReference type="ARBA" id="ARBA00004446"/>
    </source>
</evidence>
<dbReference type="EMBL" id="MH165324">
    <property type="protein sequence ID" value="QCP70979.1"/>
    <property type="molecule type" value="Genomic_DNA"/>
</dbReference>
<evidence type="ECO:0000256" key="2">
    <source>
        <dbReference type="ARBA" id="ARBA00009956"/>
    </source>
</evidence>
<dbReference type="GO" id="GO:0015031">
    <property type="term" value="P:protein transport"/>
    <property type="evidence" value="ECO:0007669"/>
    <property type="project" value="UniProtKB-KW"/>
</dbReference>
<keyword evidence="9" id="KW-0472">Membrane</keyword>
<proteinExistence type="inferred from homology"/>
<keyword evidence="9 11" id="KW-0150">Chloroplast</keyword>
<feature type="compositionally biased region" description="Polar residues" evidence="10">
    <location>
        <begin position="313"/>
        <end position="327"/>
    </location>
</feature>
<comment type="similarity">
    <text evidence="2 9">Belongs to the TIC214 family.</text>
</comment>
<comment type="subunit">
    <text evidence="3 9">Part of the Tic complex.</text>
</comment>
<comment type="subcellular location">
    <subcellularLocation>
        <location evidence="1">Plastid membrane</location>
        <topology evidence="1">Multi-pass membrane protein</topology>
    </subcellularLocation>
    <subcellularLocation>
        <location evidence="9">Plastid</location>
        <location evidence="9">Chloroplast inner membrane</location>
    </subcellularLocation>
</comment>